<dbReference type="PROSITE" id="PS00901">
    <property type="entry name" value="CYS_SYNTHASE"/>
    <property type="match status" value="1"/>
</dbReference>
<evidence type="ECO:0000256" key="9">
    <source>
        <dbReference type="ARBA" id="ARBA00047931"/>
    </source>
</evidence>
<evidence type="ECO:0000256" key="12">
    <source>
        <dbReference type="RuleBase" id="RU003985"/>
    </source>
</evidence>
<dbReference type="Pfam" id="PF00291">
    <property type="entry name" value="PALP"/>
    <property type="match status" value="1"/>
</dbReference>
<dbReference type="InterPro" id="IPR001216">
    <property type="entry name" value="P-phosphate_BS"/>
</dbReference>
<evidence type="ECO:0000259" key="13">
    <source>
        <dbReference type="Pfam" id="PF00291"/>
    </source>
</evidence>
<dbReference type="Proteomes" id="UP000283387">
    <property type="component" value="Unassembled WGS sequence"/>
</dbReference>
<feature type="binding site" evidence="10">
    <location>
        <position position="288"/>
    </location>
    <ligand>
        <name>pyridoxal 5'-phosphate</name>
        <dbReference type="ChEBI" id="CHEBI:597326"/>
    </ligand>
</feature>
<keyword evidence="7 10" id="KW-0663">Pyridoxal phosphate</keyword>
<dbReference type="EC" id="2.5.1.47" evidence="4 12"/>
<comment type="catalytic activity">
    <reaction evidence="9 12">
        <text>O-acetyl-L-serine + hydrogen sulfide = L-cysteine + acetate</text>
        <dbReference type="Rhea" id="RHEA:14829"/>
        <dbReference type="ChEBI" id="CHEBI:29919"/>
        <dbReference type="ChEBI" id="CHEBI:30089"/>
        <dbReference type="ChEBI" id="CHEBI:35235"/>
        <dbReference type="ChEBI" id="CHEBI:58340"/>
        <dbReference type="EC" id="2.5.1.47"/>
    </reaction>
</comment>
<dbReference type="InterPro" id="IPR001926">
    <property type="entry name" value="TrpB-like_PALP"/>
</dbReference>
<sequence length="334" mass="35652">MLGSAVRLSRPAAANSILKFNVMKIASDVLQLIGKTPLVKLNKLSKDCCAHVYLKLESQNPGGSVKDRLSLAMINAAESQNIINSETVIIEPTSGNTGIGLAMVCAVRGYQLKIVMPESVSVERRMLLNAYGAELVLTSPKGGMKEAIAKAEELAAEIDNSFIPMQFENPANVEMHRKTTAQEIWNDTEGKVDLFVAGAGTGGTITGVSEALKELKPSVYTVVVEPTNSSVLAGNPPGAHKIQGIGPGFIPGVLNTKSYNEVFPVADDVAFETARSLAKEEGVLCGISSGANVYAALQIAKREENRDKHLVVIVCDTGERYLSTTLFNDDKNAF</sequence>
<keyword evidence="8 12" id="KW-0198">Cysteine biosynthesis</keyword>
<dbReference type="InterPro" id="IPR050214">
    <property type="entry name" value="Cys_Synth/Cystath_Beta-Synth"/>
</dbReference>
<name>A0A419W2L3_9BACT</name>
<dbReference type="EMBL" id="RAPN01000001">
    <property type="protein sequence ID" value="RKD89711.1"/>
    <property type="molecule type" value="Genomic_DNA"/>
</dbReference>
<keyword evidence="5 12" id="KW-0028">Amino-acid biosynthesis</keyword>
<comment type="cofactor">
    <cofactor evidence="1 10 12">
        <name>pyridoxal 5'-phosphate</name>
        <dbReference type="ChEBI" id="CHEBI:597326"/>
    </cofactor>
</comment>
<dbReference type="AlphaFoldDB" id="A0A419W2L3"/>
<gene>
    <name evidence="14" type="ORF">BC643_0042</name>
</gene>
<proteinExistence type="inferred from homology"/>
<dbReference type="PANTHER" id="PTHR10314">
    <property type="entry name" value="CYSTATHIONINE BETA-SYNTHASE"/>
    <property type="match status" value="1"/>
</dbReference>
<evidence type="ECO:0000256" key="10">
    <source>
        <dbReference type="PIRSR" id="PIRSR605856-50"/>
    </source>
</evidence>
<dbReference type="NCBIfam" id="TIGR01139">
    <property type="entry name" value="cysK"/>
    <property type="match status" value="1"/>
</dbReference>
<evidence type="ECO:0000256" key="3">
    <source>
        <dbReference type="ARBA" id="ARBA00007103"/>
    </source>
</evidence>
<organism evidence="14 15">
    <name type="scientific">Mangrovibacterium diazotrophicum</name>
    <dbReference type="NCBI Taxonomy" id="1261403"/>
    <lineage>
        <taxon>Bacteria</taxon>
        <taxon>Pseudomonadati</taxon>
        <taxon>Bacteroidota</taxon>
        <taxon>Bacteroidia</taxon>
        <taxon>Marinilabiliales</taxon>
        <taxon>Prolixibacteraceae</taxon>
        <taxon>Mangrovibacterium</taxon>
    </lineage>
</organism>
<dbReference type="InterPro" id="IPR005856">
    <property type="entry name" value="Cys_synth"/>
</dbReference>
<evidence type="ECO:0000256" key="8">
    <source>
        <dbReference type="ARBA" id="ARBA00023192"/>
    </source>
</evidence>
<dbReference type="FunFam" id="3.40.50.1100:FF:000006">
    <property type="entry name" value="Cysteine synthase"/>
    <property type="match status" value="1"/>
</dbReference>
<evidence type="ECO:0000256" key="7">
    <source>
        <dbReference type="ARBA" id="ARBA00022898"/>
    </source>
</evidence>
<accession>A0A419W2L3</accession>
<dbReference type="InterPro" id="IPR005859">
    <property type="entry name" value="CysK"/>
</dbReference>
<feature type="modified residue" description="N6-(pyridoxal phosphate)lysine" evidence="11">
    <location>
        <position position="66"/>
    </location>
</feature>
<comment type="similarity">
    <text evidence="3 12">Belongs to the cysteine synthase/cystathionine beta-synthase family.</text>
</comment>
<evidence type="ECO:0000256" key="4">
    <source>
        <dbReference type="ARBA" id="ARBA00012681"/>
    </source>
</evidence>
<feature type="binding site" evidence="10">
    <location>
        <position position="96"/>
    </location>
    <ligand>
        <name>pyridoxal 5'-phosphate</name>
        <dbReference type="ChEBI" id="CHEBI:597326"/>
    </ligand>
</feature>
<dbReference type="NCBIfam" id="TIGR01136">
    <property type="entry name" value="cysKM"/>
    <property type="match status" value="1"/>
</dbReference>
<keyword evidence="6 12" id="KW-0808">Transferase</keyword>
<evidence type="ECO:0000256" key="6">
    <source>
        <dbReference type="ARBA" id="ARBA00022679"/>
    </source>
</evidence>
<feature type="domain" description="Tryptophan synthase beta chain-like PALP" evidence="13">
    <location>
        <begin position="30"/>
        <end position="316"/>
    </location>
</feature>
<evidence type="ECO:0000313" key="15">
    <source>
        <dbReference type="Proteomes" id="UP000283387"/>
    </source>
</evidence>
<dbReference type="GO" id="GO:0006535">
    <property type="term" value="P:cysteine biosynthetic process from serine"/>
    <property type="evidence" value="ECO:0007669"/>
    <property type="project" value="UniProtKB-UniRule"/>
</dbReference>
<dbReference type="SUPFAM" id="SSF53686">
    <property type="entry name" value="Tryptophan synthase beta subunit-like PLP-dependent enzymes"/>
    <property type="match status" value="1"/>
</dbReference>
<dbReference type="CDD" id="cd01561">
    <property type="entry name" value="CBS_like"/>
    <property type="match status" value="1"/>
</dbReference>
<evidence type="ECO:0000256" key="1">
    <source>
        <dbReference type="ARBA" id="ARBA00001933"/>
    </source>
</evidence>
<dbReference type="InterPro" id="IPR036052">
    <property type="entry name" value="TrpB-like_PALP_sf"/>
</dbReference>
<reference evidence="14 15" key="1">
    <citation type="submission" date="2018-09" db="EMBL/GenBank/DDBJ databases">
        <title>Genomic Encyclopedia of Archaeal and Bacterial Type Strains, Phase II (KMG-II): from individual species to whole genera.</title>
        <authorList>
            <person name="Goeker M."/>
        </authorList>
    </citation>
    <scope>NUCLEOTIDE SEQUENCE [LARGE SCALE GENOMIC DNA]</scope>
    <source>
        <strain evidence="14 15">DSM 27148</strain>
    </source>
</reference>
<comment type="caution">
    <text evidence="14">The sequence shown here is derived from an EMBL/GenBank/DDBJ whole genome shotgun (WGS) entry which is preliminary data.</text>
</comment>
<comment type="pathway">
    <text evidence="2">Amino-acid biosynthesis; L-cysteine biosynthesis; L-cysteine from L-serine: step 2/2.</text>
</comment>
<evidence type="ECO:0000313" key="14">
    <source>
        <dbReference type="EMBL" id="RKD89711.1"/>
    </source>
</evidence>
<dbReference type="GO" id="GO:0004124">
    <property type="term" value="F:cysteine synthase activity"/>
    <property type="evidence" value="ECO:0007669"/>
    <property type="project" value="UniProtKB-UniRule"/>
</dbReference>
<evidence type="ECO:0000256" key="2">
    <source>
        <dbReference type="ARBA" id="ARBA00004962"/>
    </source>
</evidence>
<keyword evidence="15" id="KW-1185">Reference proteome</keyword>
<evidence type="ECO:0000256" key="11">
    <source>
        <dbReference type="PIRSR" id="PIRSR605856-51"/>
    </source>
</evidence>
<evidence type="ECO:0000256" key="5">
    <source>
        <dbReference type="ARBA" id="ARBA00022605"/>
    </source>
</evidence>
<dbReference type="Gene3D" id="3.40.50.1100">
    <property type="match status" value="2"/>
</dbReference>
<protein>
    <recommendedName>
        <fullName evidence="4 12">Cysteine synthase</fullName>
        <ecNumber evidence="4 12">2.5.1.47</ecNumber>
    </recommendedName>
</protein>
<feature type="binding site" evidence="10">
    <location>
        <begin position="200"/>
        <end position="204"/>
    </location>
    <ligand>
        <name>pyridoxal 5'-phosphate</name>
        <dbReference type="ChEBI" id="CHEBI:597326"/>
    </ligand>
</feature>